<comment type="catalytic activity">
    <reaction evidence="1">
        <text>ATP + protein L-histidine = ADP + protein N-phospho-L-histidine.</text>
        <dbReference type="EC" id="2.7.13.3"/>
    </reaction>
</comment>
<keyword evidence="9" id="KW-0812">Transmembrane</keyword>
<keyword evidence="6" id="KW-0418">Kinase</keyword>
<dbReference type="EMBL" id="BNAR01000002">
    <property type="protein sequence ID" value="GHH34902.1"/>
    <property type="molecule type" value="Genomic_DNA"/>
</dbReference>
<gene>
    <name evidence="11" type="ORF">GCM10017774_19630</name>
</gene>
<evidence type="ECO:0000256" key="8">
    <source>
        <dbReference type="ARBA" id="ARBA00023012"/>
    </source>
</evidence>
<evidence type="ECO:0000256" key="2">
    <source>
        <dbReference type="ARBA" id="ARBA00012438"/>
    </source>
</evidence>
<keyword evidence="8" id="KW-0902">Two-component regulatory system</keyword>
<feature type="transmembrane region" description="Helical" evidence="9">
    <location>
        <begin position="128"/>
        <end position="145"/>
    </location>
</feature>
<feature type="transmembrane region" description="Helical" evidence="9">
    <location>
        <begin position="57"/>
        <end position="89"/>
    </location>
</feature>
<organism evidence="11 12">
    <name type="scientific">Lentzea cavernae</name>
    <dbReference type="NCBI Taxonomy" id="2020703"/>
    <lineage>
        <taxon>Bacteria</taxon>
        <taxon>Bacillati</taxon>
        <taxon>Actinomycetota</taxon>
        <taxon>Actinomycetes</taxon>
        <taxon>Pseudonocardiales</taxon>
        <taxon>Pseudonocardiaceae</taxon>
        <taxon>Lentzea</taxon>
    </lineage>
</organism>
<dbReference type="Gene3D" id="1.20.5.1930">
    <property type="match status" value="1"/>
</dbReference>
<evidence type="ECO:0000313" key="11">
    <source>
        <dbReference type="EMBL" id="GHH34902.1"/>
    </source>
</evidence>
<dbReference type="Proteomes" id="UP000605568">
    <property type="component" value="Unassembled WGS sequence"/>
</dbReference>
<dbReference type="InterPro" id="IPR011712">
    <property type="entry name" value="Sig_transdc_His_kin_sub3_dim/P"/>
</dbReference>
<keyword evidence="3" id="KW-0597">Phosphoprotein</keyword>
<dbReference type="RefSeq" id="WP_191297497.1">
    <property type="nucleotide sequence ID" value="NZ_BNAR01000002.1"/>
</dbReference>
<dbReference type="PANTHER" id="PTHR24421:SF10">
    <property type="entry name" value="NITRATE_NITRITE SENSOR PROTEIN NARQ"/>
    <property type="match status" value="1"/>
</dbReference>
<evidence type="ECO:0000256" key="9">
    <source>
        <dbReference type="SAM" id="Phobius"/>
    </source>
</evidence>
<evidence type="ECO:0000256" key="3">
    <source>
        <dbReference type="ARBA" id="ARBA00022553"/>
    </source>
</evidence>
<evidence type="ECO:0000256" key="4">
    <source>
        <dbReference type="ARBA" id="ARBA00022679"/>
    </source>
</evidence>
<keyword evidence="12" id="KW-1185">Reference proteome</keyword>
<feature type="transmembrane region" description="Helical" evidence="9">
    <location>
        <begin position="32"/>
        <end position="51"/>
    </location>
</feature>
<keyword evidence="9" id="KW-1133">Transmembrane helix</keyword>
<dbReference type="Gene3D" id="3.30.565.10">
    <property type="entry name" value="Histidine kinase-like ATPase, C-terminal domain"/>
    <property type="match status" value="1"/>
</dbReference>
<evidence type="ECO:0000256" key="7">
    <source>
        <dbReference type="ARBA" id="ARBA00022840"/>
    </source>
</evidence>
<keyword evidence="9" id="KW-0472">Membrane</keyword>
<dbReference type="SUPFAM" id="SSF55874">
    <property type="entry name" value="ATPase domain of HSP90 chaperone/DNA topoisomerase II/histidine kinase"/>
    <property type="match status" value="1"/>
</dbReference>
<evidence type="ECO:0000256" key="5">
    <source>
        <dbReference type="ARBA" id="ARBA00022741"/>
    </source>
</evidence>
<reference evidence="12" key="1">
    <citation type="journal article" date="2019" name="Int. J. Syst. Evol. Microbiol.">
        <title>The Global Catalogue of Microorganisms (GCM) 10K type strain sequencing project: providing services to taxonomists for standard genome sequencing and annotation.</title>
        <authorList>
            <consortium name="The Broad Institute Genomics Platform"/>
            <consortium name="The Broad Institute Genome Sequencing Center for Infectious Disease"/>
            <person name="Wu L."/>
            <person name="Ma J."/>
        </authorList>
    </citation>
    <scope>NUCLEOTIDE SEQUENCE [LARGE SCALE GENOMIC DNA]</scope>
    <source>
        <strain evidence="12">CGMCC 4.7367</strain>
    </source>
</reference>
<dbReference type="EC" id="2.7.13.3" evidence="2"/>
<dbReference type="PANTHER" id="PTHR24421">
    <property type="entry name" value="NITRATE/NITRITE SENSOR PROTEIN NARX-RELATED"/>
    <property type="match status" value="1"/>
</dbReference>
<evidence type="ECO:0000313" key="12">
    <source>
        <dbReference type="Proteomes" id="UP000605568"/>
    </source>
</evidence>
<comment type="caution">
    <text evidence="11">The sequence shown here is derived from an EMBL/GenBank/DDBJ whole genome shotgun (WGS) entry which is preliminary data.</text>
</comment>
<feature type="domain" description="Signal transduction histidine kinase subgroup 3 dimerisation and phosphoacceptor" evidence="10">
    <location>
        <begin position="169"/>
        <end position="231"/>
    </location>
</feature>
<accession>A0ABQ3M6E9</accession>
<dbReference type="Pfam" id="PF07730">
    <property type="entry name" value="HisKA_3"/>
    <property type="match status" value="1"/>
</dbReference>
<sequence length="375" mass="40579">MFLIPRDRDSFVLRAAVLGTGFEVLNFAYADGWGWVLAAVMTPALIVRIFWRTMPGWLLLAWVTVPTVVGDALVVTQTATMVVILALAIAAAGGRGRADTVAMVLCLVSPFFVWALGTNPWYQHMGAWLWSAGLLLGWVLGRLVGEQQSLIRQLERTQSELAKGVLAAERQRIARDLHDLVGHSFTVVLLHLSGARMNLTSSPGEAVEALRLAEETGRAGMDALREALALMYRGGGAPLPFRHDEVDRLVATYRDAGMSIDLDVTGAVGHVSATQRIVLRDVLREALTNVAKHAEPREAVVRIAVDSDRVTLEVHNPIGPRPAAPSTGIGLPGLRQRVVAVDGTFTARPELDRWVLRVQLPARVHTSGAQATGLA</sequence>
<protein>
    <recommendedName>
        <fullName evidence="2">histidine kinase</fullName>
        <ecNumber evidence="2">2.7.13.3</ecNumber>
    </recommendedName>
</protein>
<evidence type="ECO:0000259" key="10">
    <source>
        <dbReference type="Pfam" id="PF07730"/>
    </source>
</evidence>
<dbReference type="CDD" id="cd16917">
    <property type="entry name" value="HATPase_UhpB-NarQ-NarX-like"/>
    <property type="match status" value="1"/>
</dbReference>
<dbReference type="InterPro" id="IPR050482">
    <property type="entry name" value="Sensor_HK_TwoCompSys"/>
</dbReference>
<proteinExistence type="predicted"/>
<name>A0ABQ3M6E9_9PSEU</name>
<keyword evidence="5" id="KW-0547">Nucleotide-binding</keyword>
<dbReference type="InterPro" id="IPR036890">
    <property type="entry name" value="HATPase_C_sf"/>
</dbReference>
<keyword evidence="4" id="KW-0808">Transferase</keyword>
<evidence type="ECO:0000256" key="6">
    <source>
        <dbReference type="ARBA" id="ARBA00022777"/>
    </source>
</evidence>
<keyword evidence="7" id="KW-0067">ATP-binding</keyword>
<evidence type="ECO:0000256" key="1">
    <source>
        <dbReference type="ARBA" id="ARBA00000085"/>
    </source>
</evidence>
<feature type="transmembrane region" description="Helical" evidence="9">
    <location>
        <begin position="101"/>
        <end position="122"/>
    </location>
</feature>